<dbReference type="PANTHER" id="PTHR22906">
    <property type="entry name" value="PROPERDIN"/>
    <property type="match status" value="1"/>
</dbReference>
<feature type="transmembrane region" description="Helical" evidence="5">
    <location>
        <begin position="985"/>
        <end position="1002"/>
    </location>
</feature>
<reference evidence="7 8" key="1">
    <citation type="journal article" date="2017" name="Nat. Ecol. Evol.">
        <title>Scallop genome provides insights into evolution of bilaterian karyotype and development.</title>
        <authorList>
            <person name="Wang S."/>
            <person name="Zhang J."/>
            <person name="Jiao W."/>
            <person name="Li J."/>
            <person name="Xun X."/>
            <person name="Sun Y."/>
            <person name="Guo X."/>
            <person name="Huan P."/>
            <person name="Dong B."/>
            <person name="Zhang L."/>
            <person name="Hu X."/>
            <person name="Sun X."/>
            <person name="Wang J."/>
            <person name="Zhao C."/>
            <person name="Wang Y."/>
            <person name="Wang D."/>
            <person name="Huang X."/>
            <person name="Wang R."/>
            <person name="Lv J."/>
            <person name="Li Y."/>
            <person name="Zhang Z."/>
            <person name="Liu B."/>
            <person name="Lu W."/>
            <person name="Hui Y."/>
            <person name="Liang J."/>
            <person name="Zhou Z."/>
            <person name="Hou R."/>
            <person name="Li X."/>
            <person name="Liu Y."/>
            <person name="Li H."/>
            <person name="Ning X."/>
            <person name="Lin Y."/>
            <person name="Zhao L."/>
            <person name="Xing Q."/>
            <person name="Dou J."/>
            <person name="Li Y."/>
            <person name="Mao J."/>
            <person name="Guo H."/>
            <person name="Dou H."/>
            <person name="Li T."/>
            <person name="Mu C."/>
            <person name="Jiang W."/>
            <person name="Fu Q."/>
            <person name="Fu X."/>
            <person name="Miao Y."/>
            <person name="Liu J."/>
            <person name="Yu Q."/>
            <person name="Li R."/>
            <person name="Liao H."/>
            <person name="Li X."/>
            <person name="Kong Y."/>
            <person name="Jiang Z."/>
            <person name="Chourrout D."/>
            <person name="Li R."/>
            <person name="Bao Z."/>
        </authorList>
    </citation>
    <scope>NUCLEOTIDE SEQUENCE [LARGE SCALE GENOMIC DNA]</scope>
    <source>
        <strain evidence="7 8">PY_sf001</strain>
    </source>
</reference>
<dbReference type="SUPFAM" id="SSF57196">
    <property type="entry name" value="EGF/Laminin"/>
    <property type="match status" value="1"/>
</dbReference>
<dbReference type="PANTHER" id="PTHR22906:SF21">
    <property type="entry name" value="SEMA DOMAIN-CONTAINING PROTEIN"/>
    <property type="match status" value="1"/>
</dbReference>
<dbReference type="PROSITE" id="PS50068">
    <property type="entry name" value="LDLRA_2"/>
    <property type="match status" value="1"/>
</dbReference>
<dbReference type="OrthoDB" id="6077660at2759"/>
<name>A0A210QNY4_MIZYE</name>
<dbReference type="InterPro" id="IPR052065">
    <property type="entry name" value="Compl_asym_regulator"/>
</dbReference>
<dbReference type="PRINTS" id="PR01705">
    <property type="entry name" value="TSP1REPEAT"/>
</dbReference>
<protein>
    <submittedName>
        <fullName evidence="7">Hemicentin-1</fullName>
    </submittedName>
</protein>
<proteinExistence type="predicted"/>
<dbReference type="FunFam" id="2.20.100.10:FF:000007">
    <property type="entry name" value="Thrombospondin 1"/>
    <property type="match status" value="1"/>
</dbReference>
<keyword evidence="5" id="KW-0472">Membrane</keyword>
<gene>
    <name evidence="7" type="ORF">KP79_PYT09439</name>
</gene>
<sequence>MTDFSAGGSAKVYKGSISNDWGTKTAVSHVKISAYKDGIEKGYVVFDAFGKTKSDFMDCNNVVHSSWSDLKGNSFNYCNMPGHTSIARTFYINRSYGGCYQDYGWFILKDYDQSGGCSNWDPNSGNPKVMYSGDSNYINWDSGNRQTGDSFAIFVLEWKMVFKGVTGVESSAGSLLELWTGSSTENSNDVSAITITKSPSKTYKSAMVETWSEELVDQVRYSYFTGGTEVAYTVFNGRGSDKSSWFSDPNIIYSKYTDISKSKVACGIDGDTNRKFTIHHVYNGCPNDDIWMQILDKRGGGAPCSWDQNVQTRPYFLYSAGTTVARAELGGNWNSAGFPAAETMGIFITGWTPVMKLAHGQGIGGGATDVRDLWKGTYTVNEGDADAMSIASGTKSYKSSIVDSWSDYYISAVRVSFVTGGKEKAFAVFDAHGADKNSWFTKARVLYSSWNDLGPTSTTNYDSIDGHQPHGRDFYMNRNYGGCQSDAGWFIVSEVASYACSWETKSNIKPYYLYSDAAGYELSDNQVLADVFVISVSMDMCNPNRCGNGATCIDLGTTYECACAGNYFGNNCQNLNGGFSSWSSYGSCTTTCGSGSKTRTRTCNNPSPFGSGASCAGSTTETASCNVQSCAIDGGWSSWSGWGSCTTTCGGGTQQKTRTCNNPSRQHGGADCPNNPSSATATQACNTASCPIDGGWSSWSGWGTCSVTCGGGTQQKTRSCTNPARQYGGADCPNSATASQSCNTHDCPIDGGWASWSSWDTCSVTCGGGSQGRTRTCTNPVKQYGGADCPNSAAETQACGTINCPIDGGWGNWLSWATCSVTCGGGVQSRTRNCDSPSAQYNGAQCGGTNTESQTCNSQACITNGGWSNWSAYGACTKTCGSGVYSRSRACDNPLPSNGGQTCSGSSSEFTDCNTQSCPAPQAGVYQQLCPSNWFTCESGGMTCIMLSMKCDCSNDCDDGSDETTGYAGCDAELMAMCESGAEHVFASITLLVVSLVFAAIFKNM</sequence>
<dbReference type="CDD" id="cd00054">
    <property type="entry name" value="EGF_CA"/>
    <property type="match status" value="1"/>
</dbReference>
<dbReference type="Gene3D" id="2.10.25.10">
    <property type="entry name" value="Laminin"/>
    <property type="match status" value="1"/>
</dbReference>
<dbReference type="Gene3D" id="4.10.400.10">
    <property type="entry name" value="Low-density Lipoprotein Receptor"/>
    <property type="match status" value="1"/>
</dbReference>
<dbReference type="SUPFAM" id="SSF57424">
    <property type="entry name" value="LDL receptor-like module"/>
    <property type="match status" value="1"/>
</dbReference>
<dbReference type="Pfam" id="PF00057">
    <property type="entry name" value="Ldl_recept_a"/>
    <property type="match status" value="1"/>
</dbReference>
<evidence type="ECO:0000256" key="4">
    <source>
        <dbReference type="PROSITE-ProRule" id="PRU00076"/>
    </source>
</evidence>
<dbReference type="InterPro" id="IPR036055">
    <property type="entry name" value="LDL_receptor-like_sf"/>
</dbReference>
<dbReference type="InterPro" id="IPR000152">
    <property type="entry name" value="EGF-type_Asp/Asn_hydroxyl_site"/>
</dbReference>
<keyword evidence="5" id="KW-1133">Transmembrane helix</keyword>
<evidence type="ECO:0000313" key="8">
    <source>
        <dbReference type="Proteomes" id="UP000242188"/>
    </source>
</evidence>
<dbReference type="Proteomes" id="UP000242188">
    <property type="component" value="Unassembled WGS sequence"/>
</dbReference>
<dbReference type="InterPro" id="IPR036383">
    <property type="entry name" value="TSP1_rpt_sf"/>
</dbReference>
<keyword evidence="2" id="KW-0677">Repeat</keyword>
<evidence type="ECO:0000256" key="3">
    <source>
        <dbReference type="ARBA" id="ARBA00023157"/>
    </source>
</evidence>
<keyword evidence="8" id="KW-1185">Reference proteome</keyword>
<organism evidence="7 8">
    <name type="scientific">Mizuhopecten yessoensis</name>
    <name type="common">Japanese scallop</name>
    <name type="synonym">Patinopecten yessoensis</name>
    <dbReference type="NCBI Taxonomy" id="6573"/>
    <lineage>
        <taxon>Eukaryota</taxon>
        <taxon>Metazoa</taxon>
        <taxon>Spiralia</taxon>
        <taxon>Lophotrochozoa</taxon>
        <taxon>Mollusca</taxon>
        <taxon>Bivalvia</taxon>
        <taxon>Autobranchia</taxon>
        <taxon>Pteriomorphia</taxon>
        <taxon>Pectinida</taxon>
        <taxon>Pectinoidea</taxon>
        <taxon>Pectinidae</taxon>
        <taxon>Mizuhopecten</taxon>
    </lineage>
</organism>
<dbReference type="PROSITE" id="PS00010">
    <property type="entry name" value="ASX_HYDROXYL"/>
    <property type="match status" value="1"/>
</dbReference>
<keyword evidence="3 4" id="KW-1015">Disulfide bond</keyword>
<dbReference type="Gene3D" id="2.20.100.10">
    <property type="entry name" value="Thrombospondin type-1 (TSP1) repeat"/>
    <property type="match status" value="6"/>
</dbReference>
<dbReference type="PROSITE" id="PS50026">
    <property type="entry name" value="EGF_3"/>
    <property type="match status" value="1"/>
</dbReference>
<feature type="disulfide bond" evidence="4">
    <location>
        <begin position="563"/>
        <end position="572"/>
    </location>
</feature>
<dbReference type="AlphaFoldDB" id="A0A210QNY4"/>
<evidence type="ECO:0000256" key="5">
    <source>
        <dbReference type="SAM" id="Phobius"/>
    </source>
</evidence>
<dbReference type="FunFam" id="2.20.100.10:FF:000001">
    <property type="entry name" value="semaphorin-5A isoform X1"/>
    <property type="match status" value="5"/>
</dbReference>
<feature type="domain" description="EGF-like" evidence="6">
    <location>
        <begin position="537"/>
        <end position="573"/>
    </location>
</feature>
<comment type="caution">
    <text evidence="7">The sequence shown here is derived from an EMBL/GenBank/DDBJ whole genome shotgun (WGS) entry which is preliminary data.</text>
</comment>
<evidence type="ECO:0000256" key="1">
    <source>
        <dbReference type="ARBA" id="ARBA00022536"/>
    </source>
</evidence>
<dbReference type="SUPFAM" id="SSF82895">
    <property type="entry name" value="TSP-1 type 1 repeat"/>
    <property type="match status" value="6"/>
</dbReference>
<comment type="caution">
    <text evidence="4">Lacks conserved residue(s) required for the propagation of feature annotation.</text>
</comment>
<dbReference type="PROSITE" id="PS50092">
    <property type="entry name" value="TSP1"/>
    <property type="match status" value="6"/>
</dbReference>
<dbReference type="EMBL" id="NEDP02002617">
    <property type="protein sequence ID" value="OWF50408.1"/>
    <property type="molecule type" value="Genomic_DNA"/>
</dbReference>
<dbReference type="CDD" id="cd00112">
    <property type="entry name" value="LDLa"/>
    <property type="match status" value="1"/>
</dbReference>
<dbReference type="Pfam" id="PF00008">
    <property type="entry name" value="EGF"/>
    <property type="match status" value="1"/>
</dbReference>
<dbReference type="SMART" id="SM00192">
    <property type="entry name" value="LDLa"/>
    <property type="match status" value="1"/>
</dbReference>
<keyword evidence="1 4" id="KW-0245">EGF-like domain</keyword>
<dbReference type="Pfam" id="PF00090">
    <property type="entry name" value="TSP_1"/>
    <property type="match status" value="6"/>
</dbReference>
<dbReference type="PROSITE" id="PS00022">
    <property type="entry name" value="EGF_1"/>
    <property type="match status" value="1"/>
</dbReference>
<dbReference type="SMART" id="SM00209">
    <property type="entry name" value="TSP1"/>
    <property type="match status" value="6"/>
</dbReference>
<dbReference type="InterPro" id="IPR000884">
    <property type="entry name" value="TSP1_rpt"/>
</dbReference>
<evidence type="ECO:0000256" key="2">
    <source>
        <dbReference type="ARBA" id="ARBA00022737"/>
    </source>
</evidence>
<evidence type="ECO:0000313" key="7">
    <source>
        <dbReference type="EMBL" id="OWF50408.1"/>
    </source>
</evidence>
<evidence type="ECO:0000259" key="6">
    <source>
        <dbReference type="PROSITE" id="PS50026"/>
    </source>
</evidence>
<dbReference type="SMART" id="SM00181">
    <property type="entry name" value="EGF"/>
    <property type="match status" value="1"/>
</dbReference>
<keyword evidence="5" id="KW-0812">Transmembrane</keyword>
<accession>A0A210QNY4</accession>
<dbReference type="InterPro" id="IPR002172">
    <property type="entry name" value="LDrepeatLR_classA_rpt"/>
</dbReference>
<dbReference type="InterPro" id="IPR000742">
    <property type="entry name" value="EGF"/>
</dbReference>